<feature type="transmembrane region" description="Helical" evidence="6">
    <location>
        <begin position="38"/>
        <end position="57"/>
    </location>
</feature>
<protein>
    <submittedName>
        <fullName evidence="8">ABC transporter permease</fullName>
    </submittedName>
</protein>
<dbReference type="GO" id="GO:0005886">
    <property type="term" value="C:plasma membrane"/>
    <property type="evidence" value="ECO:0007669"/>
    <property type="project" value="UniProtKB-SubCell"/>
</dbReference>
<keyword evidence="5 6" id="KW-0472">Membrane</keyword>
<feature type="transmembrane region" description="Helical" evidence="6">
    <location>
        <begin position="828"/>
        <end position="848"/>
    </location>
</feature>
<evidence type="ECO:0000313" key="8">
    <source>
        <dbReference type="EMBL" id="MBB1485114.1"/>
    </source>
</evidence>
<gene>
    <name evidence="8" type="ORF">H4O21_00585</name>
</gene>
<keyword evidence="2" id="KW-1003">Cell membrane</keyword>
<evidence type="ECO:0000313" key="9">
    <source>
        <dbReference type="Proteomes" id="UP000565262"/>
    </source>
</evidence>
<feature type="transmembrane region" description="Helical" evidence="6">
    <location>
        <begin position="274"/>
        <end position="295"/>
    </location>
</feature>
<feature type="transmembrane region" description="Helical" evidence="6">
    <location>
        <begin position="793"/>
        <end position="816"/>
    </location>
</feature>
<keyword evidence="4 6" id="KW-1133">Transmembrane helix</keyword>
<dbReference type="EMBL" id="JACJFM010000001">
    <property type="protein sequence ID" value="MBB1485114.1"/>
    <property type="molecule type" value="Genomic_DNA"/>
</dbReference>
<evidence type="ECO:0000256" key="1">
    <source>
        <dbReference type="ARBA" id="ARBA00004651"/>
    </source>
</evidence>
<feature type="transmembrane region" description="Helical" evidence="6">
    <location>
        <begin position="411"/>
        <end position="428"/>
    </location>
</feature>
<proteinExistence type="predicted"/>
<name>A0A839IK70_9GAMM</name>
<feature type="transmembrane region" description="Helical" evidence="6">
    <location>
        <begin position="326"/>
        <end position="345"/>
    </location>
</feature>
<dbReference type="Proteomes" id="UP000565262">
    <property type="component" value="Unassembled WGS sequence"/>
</dbReference>
<reference evidence="8 9" key="1">
    <citation type="submission" date="2020-08" db="EMBL/GenBank/DDBJ databases">
        <title>Oceanospirillum sp. nov. isolated from marine sediment.</title>
        <authorList>
            <person name="Ji X."/>
        </authorList>
    </citation>
    <scope>NUCLEOTIDE SEQUENCE [LARGE SCALE GENOMIC DNA]</scope>
    <source>
        <strain evidence="8 9">D5</strain>
    </source>
</reference>
<comment type="subcellular location">
    <subcellularLocation>
        <location evidence="1">Cell membrane</location>
        <topology evidence="1">Multi-pass membrane protein</topology>
    </subcellularLocation>
</comment>
<feature type="transmembrane region" description="Helical" evidence="6">
    <location>
        <begin position="365"/>
        <end position="390"/>
    </location>
</feature>
<feature type="transmembrane region" description="Helical" evidence="6">
    <location>
        <begin position="740"/>
        <end position="761"/>
    </location>
</feature>
<dbReference type="RefSeq" id="WP_182806870.1">
    <property type="nucleotide sequence ID" value="NZ_JACJFM010000001.1"/>
</dbReference>
<comment type="caution">
    <text evidence="8">The sequence shown here is derived from an EMBL/GenBank/DDBJ whole genome shotgun (WGS) entry which is preliminary data.</text>
</comment>
<evidence type="ECO:0000256" key="4">
    <source>
        <dbReference type="ARBA" id="ARBA00022989"/>
    </source>
</evidence>
<sequence>MTTAVSERSKQGNKVRVSSWQMAMRLLGREWRSGDLNLLAWALILAVMTVALTAFLADRLQRGMEQQAAQLMGGDLVLRSPRAIPDDWLDKARTEGLTVVPTMEFPSMVASDTGFQLSAVKAVSSGYPLKGQLGLAASMEDLAPIDSAGRLPVSGEVWVEPRLLSALNASVGDEIEIGQMLFRIRELVVKEPDRGGGFMSFNPRALINFTDVPATQVVQPGSRVTFRILFAGQPDQIDRFKAWLEPELEPAHRLLDVRQDRPSVGTALDRAQRYLQLTSIGAVILSGVAVAMAAARFARRRQDTVAVMASLGHTAQLMGGIYQRMLLVLGLIASLMGACLGYVLQASGISLIADLLPVYLPPASWQPWLLATGTGLLLLMGFASAPLMQLKQVSPLRVFRRDLDMATPSSALVYGLALVALVLLVFWYCGDLMLTLWLTLGLILVLVLSALITLGLFRVLKVVGPRLPSRPRLAIRSLYSHKQTALPQVMAFGLVLMVVALVALIRNDLLVSWQQQLPDSAPNHFAINIQPYEKDQFAATLDKAGVERSPLYPMVRARLELINGRPALEMVPEESREYNALHRELNLSWRSTLPDQNVVIDGQWWDNESLMTLPASKQAEGQGDQAGQTIIPMSLESGMAEHLALGMGDQLTFNLAGYRITGEVVNIRRVNWDNFQPNFYVLTPPGVLETLPQTLLASFYLPEGNRDLVPELVRQFPAVSLLDIGQILAQVRQILEQVTLAVEVMLGFTLLCGLILLLAAVRNSLDDRLREGALYRTLGASGAQIRQIQMIEFVLLGVLAGGLALMGSELTASLLYRNLFELEYSLSLSHWLVLPVSGGVIITLAGMWGTRHVIQLPPLQVLRAG</sequence>
<evidence type="ECO:0000256" key="3">
    <source>
        <dbReference type="ARBA" id="ARBA00022692"/>
    </source>
</evidence>
<keyword evidence="9" id="KW-1185">Reference proteome</keyword>
<feature type="domain" description="ABC3 transporter permease C-terminal" evidence="7">
    <location>
        <begin position="744"/>
        <end position="858"/>
    </location>
</feature>
<dbReference type="InterPro" id="IPR038766">
    <property type="entry name" value="Membrane_comp_ABC_pdt"/>
</dbReference>
<dbReference type="InterPro" id="IPR003838">
    <property type="entry name" value="ABC3_permease_C"/>
</dbReference>
<evidence type="ECO:0000259" key="7">
    <source>
        <dbReference type="Pfam" id="PF02687"/>
    </source>
</evidence>
<keyword evidence="3 6" id="KW-0812">Transmembrane</keyword>
<dbReference type="PANTHER" id="PTHR30287">
    <property type="entry name" value="MEMBRANE COMPONENT OF PREDICTED ABC SUPERFAMILY METABOLITE UPTAKE TRANSPORTER"/>
    <property type="match status" value="1"/>
</dbReference>
<dbReference type="Pfam" id="PF02687">
    <property type="entry name" value="FtsX"/>
    <property type="match status" value="1"/>
</dbReference>
<feature type="transmembrane region" description="Helical" evidence="6">
    <location>
        <begin position="485"/>
        <end position="505"/>
    </location>
</feature>
<evidence type="ECO:0000256" key="5">
    <source>
        <dbReference type="ARBA" id="ARBA00023136"/>
    </source>
</evidence>
<accession>A0A839IK70</accession>
<dbReference type="PANTHER" id="PTHR30287:SF1">
    <property type="entry name" value="INNER MEMBRANE PROTEIN"/>
    <property type="match status" value="1"/>
</dbReference>
<feature type="transmembrane region" description="Helical" evidence="6">
    <location>
        <begin position="434"/>
        <end position="460"/>
    </location>
</feature>
<evidence type="ECO:0000256" key="6">
    <source>
        <dbReference type="SAM" id="Phobius"/>
    </source>
</evidence>
<organism evidence="8 9">
    <name type="scientific">Oceanospirillum sediminis</name>
    <dbReference type="NCBI Taxonomy" id="2760088"/>
    <lineage>
        <taxon>Bacteria</taxon>
        <taxon>Pseudomonadati</taxon>
        <taxon>Pseudomonadota</taxon>
        <taxon>Gammaproteobacteria</taxon>
        <taxon>Oceanospirillales</taxon>
        <taxon>Oceanospirillaceae</taxon>
        <taxon>Oceanospirillum</taxon>
    </lineage>
</organism>
<dbReference type="AlphaFoldDB" id="A0A839IK70"/>
<evidence type="ECO:0000256" key="2">
    <source>
        <dbReference type="ARBA" id="ARBA00022475"/>
    </source>
</evidence>